<feature type="compositionally biased region" description="Polar residues" evidence="10">
    <location>
        <begin position="516"/>
        <end position="526"/>
    </location>
</feature>
<dbReference type="PROSITE" id="PS50199">
    <property type="entry name" value="ZF_RANBP2_2"/>
    <property type="match status" value="1"/>
</dbReference>
<dbReference type="SUPFAM" id="SSF90209">
    <property type="entry name" value="Ran binding protein zinc finger-like"/>
    <property type="match status" value="1"/>
</dbReference>
<dbReference type="Gene3D" id="4.10.1060.10">
    <property type="entry name" value="Zinc finger, RanBP2-type"/>
    <property type="match status" value="1"/>
</dbReference>
<dbReference type="InterPro" id="IPR000467">
    <property type="entry name" value="G_patch_dom"/>
</dbReference>
<proteinExistence type="predicted"/>
<dbReference type="SMART" id="SM00443">
    <property type="entry name" value="G_patch"/>
    <property type="match status" value="1"/>
</dbReference>
<feature type="domain" description="RRM" evidence="11">
    <location>
        <begin position="191"/>
        <end position="269"/>
    </location>
</feature>
<keyword evidence="2" id="KW-0479">Metal-binding</keyword>
<keyword evidence="7" id="KW-0539">Nucleus</keyword>
<dbReference type="SMART" id="SM00547">
    <property type="entry name" value="ZnF_RBZ"/>
    <property type="match status" value="1"/>
</dbReference>
<dbReference type="GO" id="GO:0003723">
    <property type="term" value="F:RNA binding"/>
    <property type="evidence" value="ECO:0007669"/>
    <property type="project" value="UniProtKB-UniRule"/>
</dbReference>
<feature type="region of interest" description="Disordered" evidence="10">
    <location>
        <begin position="607"/>
        <end position="667"/>
    </location>
</feature>
<feature type="compositionally biased region" description="Basic and acidic residues" evidence="10">
    <location>
        <begin position="607"/>
        <end position="633"/>
    </location>
</feature>
<evidence type="ECO:0000256" key="6">
    <source>
        <dbReference type="ARBA" id="ARBA00022884"/>
    </source>
</evidence>
<evidence type="ECO:0000256" key="5">
    <source>
        <dbReference type="ARBA" id="ARBA00022833"/>
    </source>
</evidence>
<dbReference type="CDD" id="cd00590">
    <property type="entry name" value="RRM_SF"/>
    <property type="match status" value="1"/>
</dbReference>
<dbReference type="Pfam" id="PF01585">
    <property type="entry name" value="G-patch"/>
    <property type="match status" value="1"/>
</dbReference>
<feature type="region of interest" description="Disordered" evidence="10">
    <location>
        <begin position="70"/>
        <end position="100"/>
    </location>
</feature>
<feature type="domain" description="RRM" evidence="11">
    <location>
        <begin position="1"/>
        <end position="65"/>
    </location>
</feature>
<name>A0AAV1U7X8_9STRA</name>
<dbReference type="GO" id="GO:0008270">
    <property type="term" value="F:zinc ion binding"/>
    <property type="evidence" value="ECO:0007669"/>
    <property type="project" value="UniProtKB-KW"/>
</dbReference>
<dbReference type="GO" id="GO:0005634">
    <property type="term" value="C:nucleus"/>
    <property type="evidence" value="ECO:0007669"/>
    <property type="project" value="UniProtKB-SubCell"/>
</dbReference>
<feature type="compositionally biased region" description="Polar residues" evidence="10">
    <location>
        <begin position="648"/>
        <end position="658"/>
    </location>
</feature>
<comment type="caution">
    <text evidence="14">The sequence shown here is derived from an EMBL/GenBank/DDBJ whole genome shotgun (WGS) entry which is preliminary data.</text>
</comment>
<feature type="region of interest" description="Disordered" evidence="10">
    <location>
        <begin position="491"/>
        <end position="526"/>
    </location>
</feature>
<sequence>MILCALQRFRPVQARVVYDQAAGESRGFAYVDFGSVEDATDVIRAFELKPLVLEDREVDVKYSDEFRRAVDSGRPRDSTTDYRLKKTYSGSQDQEERRQPRPDWICDECNVTNWARRTSCVQCTAPKTAHAKEVLAMTASRADHTRGYNDSYEGESRSSRSSLGTSSRDGEMTFRRREDRSNSTRSVPPSQVLVVRMLPPDIEEGELHAAFADFDGVQDIRLIRDRVTKVSRGFGFIEFRDIEAATNALKKSEGFIVHNTRVEISYARDTLPNRSRYSPYVPKESRAGSSLAVTALEQAQWSLSQGRGVDGARNDQPSSVAADVSALLDSAAAQVVPRFEEPKKLWPAPFETAGGSYVYVSEYGLYWDPDSLFYYDPPTSLYYNSFTGVYYRCVSPAGSRAAAFQVFVPPVPVNDDAYQEECTAATAASKPVMSISLKKDKKKTSGISFSLKTAAFGATLASSKLSSTKSSAAASTVTAVNVASGMKRKSAGDIAKWSQRQQEAKKQKSEDVDITPIQQQQQRTEPSALSIADHGEATTFADSSQQRATVSAVNHAVDSVIDALTNVPQEAPICLLCRRKFGSLEILRKHETLSKLHLANLAKARENKQHIAAQQREHEMQVEQLAKKQRQDSHAPSTAPCGIDRRSASTPGSKSANPEPTLESGIGGKMLKMMGWKSGEGLGKHNTGITAPIEAASGRTDLAGLGCKAPLSASVDLSDVTTDRERRQRLARARYDADSA</sequence>
<evidence type="ECO:0000259" key="13">
    <source>
        <dbReference type="PROSITE" id="PS50199"/>
    </source>
</evidence>
<feature type="compositionally biased region" description="Basic and acidic residues" evidence="10">
    <location>
        <begin position="168"/>
        <end position="182"/>
    </location>
</feature>
<evidence type="ECO:0000256" key="4">
    <source>
        <dbReference type="ARBA" id="ARBA00022771"/>
    </source>
</evidence>
<dbReference type="GO" id="GO:0000398">
    <property type="term" value="P:mRNA splicing, via spliceosome"/>
    <property type="evidence" value="ECO:0007669"/>
    <property type="project" value="TreeGrafter"/>
</dbReference>
<feature type="compositionally biased region" description="Basic and acidic residues" evidence="10">
    <location>
        <begin position="502"/>
        <end position="511"/>
    </location>
</feature>
<comment type="subcellular location">
    <subcellularLocation>
        <location evidence="1">Nucleus</location>
    </subcellularLocation>
</comment>
<gene>
    <name evidence="14" type="ORF">PM001_LOCUS14948</name>
</gene>
<evidence type="ECO:0000256" key="9">
    <source>
        <dbReference type="PROSITE-ProRule" id="PRU00322"/>
    </source>
</evidence>
<evidence type="ECO:0000313" key="15">
    <source>
        <dbReference type="Proteomes" id="UP001162060"/>
    </source>
</evidence>
<organism evidence="14 15">
    <name type="scientific">Peronospora matthiolae</name>
    <dbReference type="NCBI Taxonomy" id="2874970"/>
    <lineage>
        <taxon>Eukaryota</taxon>
        <taxon>Sar</taxon>
        <taxon>Stramenopiles</taxon>
        <taxon>Oomycota</taxon>
        <taxon>Peronosporomycetes</taxon>
        <taxon>Peronosporales</taxon>
        <taxon>Peronosporaceae</taxon>
        <taxon>Peronospora</taxon>
    </lineage>
</organism>
<dbReference type="Pfam" id="PF00076">
    <property type="entry name" value="RRM_1"/>
    <property type="match status" value="1"/>
</dbReference>
<keyword evidence="3" id="KW-0677">Repeat</keyword>
<keyword evidence="6 8" id="KW-0694">RNA-binding</keyword>
<dbReference type="PROSITE" id="PS01358">
    <property type="entry name" value="ZF_RANBP2_1"/>
    <property type="match status" value="1"/>
</dbReference>
<evidence type="ECO:0000259" key="12">
    <source>
        <dbReference type="PROSITE" id="PS50174"/>
    </source>
</evidence>
<evidence type="ECO:0000256" key="1">
    <source>
        <dbReference type="ARBA" id="ARBA00004123"/>
    </source>
</evidence>
<dbReference type="InterPro" id="IPR000504">
    <property type="entry name" value="RRM_dom"/>
</dbReference>
<feature type="domain" description="G-patch" evidence="12">
    <location>
        <begin position="663"/>
        <end position="710"/>
    </location>
</feature>
<feature type="region of interest" description="Disordered" evidence="10">
    <location>
        <begin position="145"/>
        <end position="188"/>
    </location>
</feature>
<evidence type="ECO:0000259" key="11">
    <source>
        <dbReference type="PROSITE" id="PS50102"/>
    </source>
</evidence>
<dbReference type="InterPro" id="IPR036443">
    <property type="entry name" value="Znf_RanBP2_sf"/>
</dbReference>
<evidence type="ECO:0000313" key="14">
    <source>
        <dbReference type="EMBL" id="CAK7929798.1"/>
    </source>
</evidence>
<accession>A0AAV1U7X8</accession>
<evidence type="ECO:0000256" key="3">
    <source>
        <dbReference type="ARBA" id="ARBA00022737"/>
    </source>
</evidence>
<dbReference type="InterPro" id="IPR012677">
    <property type="entry name" value="Nucleotide-bd_a/b_plait_sf"/>
</dbReference>
<dbReference type="SUPFAM" id="SSF54928">
    <property type="entry name" value="RNA-binding domain, RBD"/>
    <property type="match status" value="2"/>
</dbReference>
<dbReference type="PANTHER" id="PTHR13948">
    <property type="entry name" value="RNA-BINDING PROTEIN"/>
    <property type="match status" value="1"/>
</dbReference>
<evidence type="ECO:0000256" key="2">
    <source>
        <dbReference type="ARBA" id="ARBA00022723"/>
    </source>
</evidence>
<feature type="domain" description="RanBP2-type" evidence="13">
    <location>
        <begin position="98"/>
        <end position="129"/>
    </location>
</feature>
<dbReference type="SMART" id="SM00360">
    <property type="entry name" value="RRM"/>
    <property type="match status" value="2"/>
</dbReference>
<dbReference type="Proteomes" id="UP001162060">
    <property type="component" value="Unassembled WGS sequence"/>
</dbReference>
<keyword evidence="4 9" id="KW-0863">Zinc-finger</keyword>
<dbReference type="EMBL" id="CAKLBY020000153">
    <property type="protein sequence ID" value="CAK7929798.1"/>
    <property type="molecule type" value="Genomic_DNA"/>
</dbReference>
<dbReference type="PANTHER" id="PTHR13948:SF3">
    <property type="entry name" value="FI21118P1"/>
    <property type="match status" value="1"/>
</dbReference>
<dbReference type="AlphaFoldDB" id="A0AAV1U7X8"/>
<dbReference type="Gene3D" id="3.30.70.330">
    <property type="match status" value="2"/>
</dbReference>
<evidence type="ECO:0000256" key="10">
    <source>
        <dbReference type="SAM" id="MobiDB-lite"/>
    </source>
</evidence>
<evidence type="ECO:0000256" key="7">
    <source>
        <dbReference type="ARBA" id="ARBA00023242"/>
    </source>
</evidence>
<dbReference type="InterPro" id="IPR035979">
    <property type="entry name" value="RBD_domain_sf"/>
</dbReference>
<evidence type="ECO:0000256" key="8">
    <source>
        <dbReference type="PROSITE-ProRule" id="PRU00176"/>
    </source>
</evidence>
<dbReference type="PROSITE" id="PS50102">
    <property type="entry name" value="RRM"/>
    <property type="match status" value="2"/>
</dbReference>
<dbReference type="InterPro" id="IPR001876">
    <property type="entry name" value="Znf_RanBP2"/>
</dbReference>
<keyword evidence="5" id="KW-0862">Zinc</keyword>
<feature type="compositionally biased region" description="Basic and acidic residues" evidence="10">
    <location>
        <begin position="70"/>
        <end position="84"/>
    </location>
</feature>
<evidence type="ECO:0008006" key="16">
    <source>
        <dbReference type="Google" id="ProtNLM"/>
    </source>
</evidence>
<dbReference type="CDD" id="cd16074">
    <property type="entry name" value="OCRE"/>
    <property type="match status" value="1"/>
</dbReference>
<reference evidence="14" key="1">
    <citation type="submission" date="2024-01" db="EMBL/GenBank/DDBJ databases">
        <authorList>
            <person name="Webb A."/>
        </authorList>
    </citation>
    <scope>NUCLEOTIDE SEQUENCE</scope>
    <source>
        <strain evidence="14">Pm1</strain>
    </source>
</reference>
<dbReference type="PROSITE" id="PS50174">
    <property type="entry name" value="G_PATCH"/>
    <property type="match status" value="1"/>
</dbReference>
<protein>
    <recommendedName>
        <fullName evidence="16">RNA-binding protein</fullName>
    </recommendedName>
</protein>